<protein>
    <submittedName>
        <fullName evidence="2">Uncharacterized protein</fullName>
    </submittedName>
</protein>
<gene>
    <name evidence="2" type="ORF">NCPPB2254_00882</name>
</gene>
<feature type="compositionally biased region" description="Basic and acidic residues" evidence="1">
    <location>
        <begin position="49"/>
        <end position="63"/>
    </location>
</feature>
<comment type="caution">
    <text evidence="2">The sequence shown here is derived from an EMBL/GenBank/DDBJ whole genome shotgun (WGS) entry which is preliminary data.</text>
</comment>
<name>A0AB38E9T5_9PSED</name>
<evidence type="ECO:0000256" key="1">
    <source>
        <dbReference type="SAM" id="MobiDB-lite"/>
    </source>
</evidence>
<reference evidence="2 3" key="1">
    <citation type="submission" date="2017-11" db="EMBL/GenBank/DDBJ databases">
        <authorList>
            <person name="Blom J."/>
        </authorList>
    </citation>
    <scope>NUCLEOTIDE SEQUENCE [LARGE SCALE GENOMIC DNA]</scope>
    <source>
        <strain evidence="2">NCPPB 2254</strain>
    </source>
</reference>
<accession>A0AB38E9T5</accession>
<sequence length="76" mass="8311">MPDITVKTTKSFNTDGLGVNAKYVKRGAEFTVDESVARNLHRNGLVEDFEAKTAEDPENKKAPEPVNKAAKPPAKK</sequence>
<dbReference type="AlphaFoldDB" id="A0AB38E9T5"/>
<evidence type="ECO:0000313" key="2">
    <source>
        <dbReference type="EMBL" id="SOQ06545.1"/>
    </source>
</evidence>
<feature type="region of interest" description="Disordered" evidence="1">
    <location>
        <begin position="47"/>
        <end position="76"/>
    </location>
</feature>
<dbReference type="Proteomes" id="UP000237580">
    <property type="component" value="Unassembled WGS sequence"/>
</dbReference>
<organism evidence="2 3">
    <name type="scientific">Pseudomonas syringae pv. persicae</name>
    <dbReference type="NCBI Taxonomy" id="237306"/>
    <lineage>
        <taxon>Bacteria</taxon>
        <taxon>Pseudomonadati</taxon>
        <taxon>Pseudomonadota</taxon>
        <taxon>Gammaproteobacteria</taxon>
        <taxon>Pseudomonadales</taxon>
        <taxon>Pseudomonadaceae</taxon>
        <taxon>Pseudomonas</taxon>
    </lineage>
</organism>
<dbReference type="RefSeq" id="WP_104719988.1">
    <property type="nucleotide sequence ID" value="NZ_ODAL01000034.1"/>
</dbReference>
<proteinExistence type="predicted"/>
<feature type="compositionally biased region" description="Low complexity" evidence="1">
    <location>
        <begin position="64"/>
        <end position="76"/>
    </location>
</feature>
<evidence type="ECO:0000313" key="3">
    <source>
        <dbReference type="Proteomes" id="UP000237580"/>
    </source>
</evidence>
<dbReference type="EMBL" id="ODAM01000030">
    <property type="protein sequence ID" value="SOQ06545.1"/>
    <property type="molecule type" value="Genomic_DNA"/>
</dbReference>